<evidence type="ECO:0000259" key="1">
    <source>
        <dbReference type="Pfam" id="PF00582"/>
    </source>
</evidence>
<gene>
    <name evidence="2" type="ORF">QO012_000473</name>
</gene>
<feature type="domain" description="UspA" evidence="1">
    <location>
        <begin position="214"/>
        <end position="265"/>
    </location>
</feature>
<dbReference type="CDD" id="cd00293">
    <property type="entry name" value="USP-like"/>
    <property type="match status" value="1"/>
</dbReference>
<proteinExistence type="predicted"/>
<accession>A0ABU0HUJ9</accession>
<comment type="caution">
    <text evidence="2">The sequence shown here is derived from an EMBL/GenBank/DDBJ whole genome shotgun (WGS) entry which is preliminary data.</text>
</comment>
<dbReference type="InterPro" id="IPR006016">
    <property type="entry name" value="UspA"/>
</dbReference>
<dbReference type="SUPFAM" id="SSF52402">
    <property type="entry name" value="Adenine nucleotide alpha hydrolases-like"/>
    <property type="match status" value="2"/>
</dbReference>
<evidence type="ECO:0000313" key="2">
    <source>
        <dbReference type="EMBL" id="MDQ0445995.1"/>
    </source>
</evidence>
<keyword evidence="3" id="KW-1185">Reference proteome</keyword>
<evidence type="ECO:0000313" key="3">
    <source>
        <dbReference type="Proteomes" id="UP001231124"/>
    </source>
</evidence>
<dbReference type="Pfam" id="PF00582">
    <property type="entry name" value="Usp"/>
    <property type="match status" value="1"/>
</dbReference>
<reference evidence="2 3" key="1">
    <citation type="submission" date="2023-07" db="EMBL/GenBank/DDBJ databases">
        <title>Genomic Encyclopedia of Type Strains, Phase IV (KMG-IV): sequencing the most valuable type-strain genomes for metagenomic binning, comparative biology and taxonomic classification.</title>
        <authorList>
            <person name="Goeker M."/>
        </authorList>
    </citation>
    <scope>NUCLEOTIDE SEQUENCE [LARGE SCALE GENOMIC DNA]</scope>
    <source>
        <strain evidence="2 3">DSM 19013</strain>
    </source>
</reference>
<dbReference type="Gene3D" id="3.40.50.12370">
    <property type="match status" value="1"/>
</dbReference>
<sequence>MGYGTILVTVDTEEGAHGRVRIAGHLADAFGSGLLGVSARMPPCIQPAGGPVVDARTLTLLQESCLLGLADAHALFEVAAAEWSSREWASDIDDPLSFVMRQAARAGLVVTGRPDPGGLRHLSAHPGDLVMDLGRPLMVVPPRVDHLDARRVAVAWRDTREARRAVTDAMPFLKRAAKVVVCTIEEGRPRDPTPLIRYLAAHDVEAVAATRPPEGASTAEALIELACDEAADLLVAGAYGHSRLREWAFGGVTRDLLNACPICCLLSH</sequence>
<dbReference type="RefSeq" id="WP_238203284.1">
    <property type="nucleotide sequence ID" value="NZ_BPQE01000013.1"/>
</dbReference>
<name>A0ABU0HUJ9_9HYPH</name>
<organism evidence="2 3">
    <name type="scientific">Methylobacterium aerolatum</name>
    <dbReference type="NCBI Taxonomy" id="418708"/>
    <lineage>
        <taxon>Bacteria</taxon>
        <taxon>Pseudomonadati</taxon>
        <taxon>Pseudomonadota</taxon>
        <taxon>Alphaproteobacteria</taxon>
        <taxon>Hyphomicrobiales</taxon>
        <taxon>Methylobacteriaceae</taxon>
        <taxon>Methylobacterium</taxon>
    </lineage>
</organism>
<dbReference type="EMBL" id="JAUSVP010000001">
    <property type="protein sequence ID" value="MDQ0445995.1"/>
    <property type="molecule type" value="Genomic_DNA"/>
</dbReference>
<dbReference type="Proteomes" id="UP001231124">
    <property type="component" value="Unassembled WGS sequence"/>
</dbReference>
<protein>
    <submittedName>
        <fullName evidence="2">Nucleotide-binding universal stress UspA family protein</fullName>
    </submittedName>
</protein>